<dbReference type="Pfam" id="PF13471">
    <property type="entry name" value="Transglut_core3"/>
    <property type="match status" value="1"/>
</dbReference>
<sequence length="130" mass="15250">MMKYIQIIYETLLVNYYLKKYEFGYITELYGSKYGQLNQEGDMEKEKLTRLLNKIDKVCFWFFGNAQCLHRSLIGFKLVRKWGLPAELVIGVKKFPFGSHAWLEHDGSVVNDIQTVKESYIEVLRIGGQK</sequence>
<evidence type="ECO:0000313" key="4">
    <source>
        <dbReference type="Proteomes" id="UP000186535"/>
    </source>
</evidence>
<dbReference type="InterPro" id="IPR053521">
    <property type="entry name" value="McjB-like"/>
</dbReference>
<organism evidence="2 4">
    <name type="scientific">Bacillus cereus</name>
    <dbReference type="NCBI Taxonomy" id="1396"/>
    <lineage>
        <taxon>Bacteria</taxon>
        <taxon>Bacillati</taxon>
        <taxon>Bacillota</taxon>
        <taxon>Bacilli</taxon>
        <taxon>Bacillales</taxon>
        <taxon>Bacillaceae</taxon>
        <taxon>Bacillus</taxon>
        <taxon>Bacillus cereus group</taxon>
    </lineage>
</organism>
<dbReference type="EMBL" id="NTQT01000030">
    <property type="protein sequence ID" value="PFC70972.1"/>
    <property type="molecule type" value="Genomic_DNA"/>
</dbReference>
<reference evidence="3 5" key="2">
    <citation type="submission" date="2017-09" db="EMBL/GenBank/DDBJ databases">
        <title>Large-scale bioinformatics analysis of Bacillus genomes uncovers conserved roles of natural products in bacterial physiology.</title>
        <authorList>
            <consortium name="Agbiome Team Llc"/>
            <person name="Bleich R.M."/>
            <person name="Grubbs K.J."/>
            <person name="Santa Maria K.C."/>
            <person name="Allen S.E."/>
            <person name="Farag S."/>
            <person name="Shank E.A."/>
            <person name="Bowers A."/>
        </authorList>
    </citation>
    <scope>NUCLEOTIDE SEQUENCE [LARGE SCALE GENOMIC DNA]</scope>
    <source>
        <strain evidence="3 5">AFS025165</strain>
    </source>
</reference>
<evidence type="ECO:0000259" key="1">
    <source>
        <dbReference type="Pfam" id="PF13471"/>
    </source>
</evidence>
<reference evidence="2 4" key="1">
    <citation type="submission" date="2016-11" db="EMBL/GenBank/DDBJ databases">
        <title>Identification of Bacillus cereus isolated from egg-white.</title>
        <authorList>
            <person name="Soni A."/>
            <person name="Oey I."/>
            <person name="Silcock P."/>
            <person name="Bremer P."/>
        </authorList>
    </citation>
    <scope>NUCLEOTIDE SEQUENCE [LARGE SCALE GENOMIC DNA]</scope>
    <source>
        <strain evidence="2 4">NZAS03</strain>
    </source>
</reference>
<proteinExistence type="predicted"/>
<dbReference type="AlphaFoldDB" id="A0A0K6KM76"/>
<accession>A0A0K6KM76</accession>
<feature type="domain" description="Microcin J25-processing protein McjB C-terminal" evidence="1">
    <location>
        <begin position="41"/>
        <end position="122"/>
    </location>
</feature>
<dbReference type="Proteomes" id="UP000220226">
    <property type="component" value="Unassembled WGS sequence"/>
</dbReference>
<dbReference type="Proteomes" id="UP000186535">
    <property type="component" value="Unassembled WGS sequence"/>
</dbReference>
<dbReference type="InterPro" id="IPR032708">
    <property type="entry name" value="McjB_C"/>
</dbReference>
<evidence type="ECO:0000313" key="5">
    <source>
        <dbReference type="Proteomes" id="UP000220226"/>
    </source>
</evidence>
<comment type="caution">
    <text evidence="2">The sequence shown here is derived from an EMBL/GenBank/DDBJ whole genome shotgun (WGS) entry which is preliminary data.</text>
</comment>
<gene>
    <name evidence="2" type="ORF">BJR07_12605</name>
    <name evidence="3" type="ORF">CN290_24445</name>
</gene>
<evidence type="ECO:0000313" key="2">
    <source>
        <dbReference type="EMBL" id="OKA38744.1"/>
    </source>
</evidence>
<dbReference type="RefSeq" id="WP_052662131.1">
    <property type="nucleotide sequence ID" value="NZ_CP125992.1"/>
</dbReference>
<evidence type="ECO:0000313" key="3">
    <source>
        <dbReference type="EMBL" id="PFC70972.1"/>
    </source>
</evidence>
<dbReference type="NCBIfam" id="NF033537">
    <property type="entry name" value="lasso_biosyn_B2"/>
    <property type="match status" value="1"/>
</dbReference>
<protein>
    <recommendedName>
        <fullName evidence="1">Microcin J25-processing protein McjB C-terminal domain-containing protein</fullName>
    </recommendedName>
</protein>
<name>A0A0K6KM76_BACCE</name>
<dbReference type="EMBL" id="MPON01000002">
    <property type="protein sequence ID" value="OKA38744.1"/>
    <property type="molecule type" value="Genomic_DNA"/>
</dbReference>